<protein>
    <submittedName>
        <fullName evidence="1">Uncharacterized protein</fullName>
    </submittedName>
</protein>
<dbReference type="PANTHER" id="PTHR12138">
    <property type="entry name" value="PRIMATE-EXPANDED PROTEIN FAMILY"/>
    <property type="match status" value="1"/>
</dbReference>
<dbReference type="Ensembl" id="ENSPSMT00000015637.1">
    <property type="protein sequence ID" value="ENSPSMP00000013435.1"/>
    <property type="gene ID" value="ENSPSMG00000009655.1"/>
</dbReference>
<evidence type="ECO:0000313" key="1">
    <source>
        <dbReference type="Ensembl" id="ENSPSMP00000013435.1"/>
    </source>
</evidence>
<accession>A0A8C8Z6X7</accession>
<reference evidence="1" key="1">
    <citation type="submission" date="2025-08" db="UniProtKB">
        <authorList>
            <consortium name="Ensembl"/>
        </authorList>
    </citation>
    <scope>IDENTIFICATION</scope>
</reference>
<dbReference type="PANTHER" id="PTHR12138:SF162">
    <property type="entry name" value="CHROMOSOME UNDETERMINED SCAFFOLD_275, WHOLE GENOME SHOTGUN SEQUENCE"/>
    <property type="match status" value="1"/>
</dbReference>
<organism evidence="1 2">
    <name type="scientific">Prolemur simus</name>
    <name type="common">Greater bamboo lemur</name>
    <name type="synonym">Hapalemur simus</name>
    <dbReference type="NCBI Taxonomy" id="1328070"/>
    <lineage>
        <taxon>Eukaryota</taxon>
        <taxon>Metazoa</taxon>
        <taxon>Chordata</taxon>
        <taxon>Craniata</taxon>
        <taxon>Vertebrata</taxon>
        <taxon>Euteleostomi</taxon>
        <taxon>Mammalia</taxon>
        <taxon>Eutheria</taxon>
        <taxon>Euarchontoglires</taxon>
        <taxon>Primates</taxon>
        <taxon>Strepsirrhini</taxon>
        <taxon>Lemuriformes</taxon>
        <taxon>Lemuridae</taxon>
        <taxon>Prolemur</taxon>
    </lineage>
</organism>
<dbReference type="AlphaFoldDB" id="A0A8C8Z6X7"/>
<evidence type="ECO:0000313" key="2">
    <source>
        <dbReference type="Proteomes" id="UP000694414"/>
    </source>
</evidence>
<dbReference type="Proteomes" id="UP000694414">
    <property type="component" value="Unplaced"/>
</dbReference>
<proteinExistence type="predicted"/>
<reference evidence="1" key="2">
    <citation type="submission" date="2025-09" db="UniProtKB">
        <authorList>
            <consortium name="Ensembl"/>
        </authorList>
    </citation>
    <scope>IDENTIFICATION</scope>
</reference>
<keyword evidence="2" id="KW-1185">Reference proteome</keyword>
<sequence length="92" mass="10300">VWWSLTHIYLRNKSVSAIRCHCCFWCCFLRQGLALLPRLECSSITIIAHSNLKLKGSRDPPASASQVAETTSPCAVMPANFSIFCRDRSHSC</sequence>
<name>A0A8C8Z6X7_PROSS</name>